<organism evidence="3">
    <name type="scientific">Volvox carteri f. nagariensis</name>
    <dbReference type="NCBI Taxonomy" id="3068"/>
    <lineage>
        <taxon>Eukaryota</taxon>
        <taxon>Viridiplantae</taxon>
        <taxon>Chlorophyta</taxon>
        <taxon>core chlorophytes</taxon>
        <taxon>Chlorophyceae</taxon>
        <taxon>CS clade</taxon>
        <taxon>Chlamydomonadales</taxon>
        <taxon>Volvocaceae</taxon>
        <taxon>Volvox</taxon>
    </lineage>
</organism>
<feature type="region of interest" description="Disordered" evidence="1">
    <location>
        <begin position="112"/>
        <end position="138"/>
    </location>
</feature>
<feature type="region of interest" description="Disordered" evidence="1">
    <location>
        <begin position="281"/>
        <end position="345"/>
    </location>
</feature>
<dbReference type="RefSeq" id="XP_002957058.1">
    <property type="nucleotide sequence ID" value="XM_002957012.1"/>
</dbReference>
<proteinExistence type="predicted"/>
<dbReference type="AlphaFoldDB" id="D8UEK8"/>
<keyword evidence="3" id="KW-1185">Reference proteome</keyword>
<evidence type="ECO:0000313" key="2">
    <source>
        <dbReference type="EMBL" id="EFJ41860.1"/>
    </source>
</evidence>
<gene>
    <name evidence="2" type="ORF">VOLCADRAFT_98152</name>
</gene>
<sequence>MNDEARLRQLRVQHGHVNLESGQHASRLPEYHHELHHSQLSYGGLNQIAYQHNSAPLPMVPMGPIGPSTFTLGPHTAATFGVVGPMSQQLMSSQQHQGAPMLGSLEGAVHPRGPAGAGVAPGPGKRGSRGGESGPSYTPSAAAVAFADTGKPAKRHRSKNWEEPELKLLGCLMSDIWNTCNATHVAFRPTGRKNLQKKAAEMLDCARTVAKYMHKKAGFNSRTIWQHEKRDIIIKKLELPPWFTETVWKSIEEVATRWPRSNPTAHYHIFDAQDKRSAELVTGAQQGAGIEGETDSGDGTEEEEGEGGYEDRGVTDDEAGEDGDVEEEEEREGEEPGKEQGGSDADEFFERTLDEAIAEMSGQAREGRCMKGKGGKGAGGVNESRPRAGAGAGGGRASKIATEGAGGKGKEAGARGGGKGKVTCGRAGDAEPFPSTKLSAGKRTGKVRGPKMAPVQSAKHRYASVANSTTSPLSGQPALKVLVLGAPANNHHTKHLDTRLPWVTAATSFPLARASCGLCAHGPPALPTYQPLTLCNPRRSGSGRVSYM</sequence>
<dbReference type="InParanoid" id="D8UEK8"/>
<feature type="compositionally biased region" description="Acidic residues" evidence="1">
    <location>
        <begin position="292"/>
        <end position="308"/>
    </location>
</feature>
<feature type="compositionally biased region" description="Acidic residues" evidence="1">
    <location>
        <begin position="316"/>
        <end position="333"/>
    </location>
</feature>
<name>D8UEK8_VOLCA</name>
<dbReference type="EMBL" id="GL378389">
    <property type="protein sequence ID" value="EFJ41860.1"/>
    <property type="molecule type" value="Genomic_DNA"/>
</dbReference>
<evidence type="ECO:0000256" key="1">
    <source>
        <dbReference type="SAM" id="MobiDB-lite"/>
    </source>
</evidence>
<reference evidence="2 3" key="1">
    <citation type="journal article" date="2010" name="Science">
        <title>Genomic analysis of organismal complexity in the multicellular green alga Volvox carteri.</title>
        <authorList>
            <person name="Prochnik S.E."/>
            <person name="Umen J."/>
            <person name="Nedelcu A.M."/>
            <person name="Hallmann A."/>
            <person name="Miller S.M."/>
            <person name="Nishii I."/>
            <person name="Ferris P."/>
            <person name="Kuo A."/>
            <person name="Mitros T."/>
            <person name="Fritz-Laylin L.K."/>
            <person name="Hellsten U."/>
            <person name="Chapman J."/>
            <person name="Simakov O."/>
            <person name="Rensing S.A."/>
            <person name="Terry A."/>
            <person name="Pangilinan J."/>
            <person name="Kapitonov V."/>
            <person name="Jurka J."/>
            <person name="Salamov A."/>
            <person name="Shapiro H."/>
            <person name="Schmutz J."/>
            <person name="Grimwood J."/>
            <person name="Lindquist E."/>
            <person name="Lucas S."/>
            <person name="Grigoriev I.V."/>
            <person name="Schmitt R."/>
            <person name="Kirk D."/>
            <person name="Rokhsar D.S."/>
        </authorList>
    </citation>
    <scope>NUCLEOTIDE SEQUENCE [LARGE SCALE GENOMIC DNA]</scope>
    <source>
        <strain evidence="3">f. Nagariensis / Eve</strain>
    </source>
</reference>
<dbReference type="GeneID" id="9622828"/>
<feature type="region of interest" description="Disordered" evidence="1">
    <location>
        <begin position="360"/>
        <end position="457"/>
    </location>
</feature>
<dbReference type="Proteomes" id="UP000001058">
    <property type="component" value="Unassembled WGS sequence"/>
</dbReference>
<protein>
    <submittedName>
        <fullName evidence="2">Uncharacterized protein</fullName>
    </submittedName>
</protein>
<dbReference type="KEGG" id="vcn:VOLCADRAFT_98152"/>
<accession>D8UEK8</accession>
<evidence type="ECO:0000313" key="3">
    <source>
        <dbReference type="Proteomes" id="UP000001058"/>
    </source>
</evidence>
<feature type="compositionally biased region" description="Gly residues" evidence="1">
    <location>
        <begin position="115"/>
        <end position="133"/>
    </location>
</feature>